<dbReference type="InterPro" id="IPR041685">
    <property type="entry name" value="AAA_GajA/Old/RecF-like"/>
</dbReference>
<dbReference type="EMBL" id="JBBMFS010000009">
    <property type="protein sequence ID" value="MEQ2555519.1"/>
    <property type="molecule type" value="Genomic_DNA"/>
</dbReference>
<dbReference type="Pfam" id="PF13175">
    <property type="entry name" value="AAA_15"/>
    <property type="match status" value="1"/>
</dbReference>
<organism evidence="2 3">
    <name type="scientific">Lachnospira intestinalis</name>
    <dbReference type="NCBI Taxonomy" id="3133158"/>
    <lineage>
        <taxon>Bacteria</taxon>
        <taxon>Bacillati</taxon>
        <taxon>Bacillota</taxon>
        <taxon>Clostridia</taxon>
        <taxon>Lachnospirales</taxon>
        <taxon>Lachnospiraceae</taxon>
        <taxon>Lachnospira</taxon>
    </lineage>
</organism>
<dbReference type="InterPro" id="IPR027417">
    <property type="entry name" value="P-loop_NTPase"/>
</dbReference>
<comment type="caution">
    <text evidence="2">The sequence shown here is derived from an EMBL/GenBank/DDBJ whole genome shotgun (WGS) entry which is preliminary data.</text>
</comment>
<accession>A0ABV1H738</accession>
<proteinExistence type="predicted"/>
<name>A0ABV1H738_9FIRM</name>
<sequence>MKITQLSIKNFKSVEELVIRDIEDVLILVGRNNAGKSVMLDAIRAVSGDYAISEADFHHRDGNITIGIQLLITDEDLEYLHQNGIVGNFKQFSLWKENFCKKLPSYQETEDGGTLEFEYIYGRNGIVRYKDGYFKNNRYIKSIFPKIYFVDQYRDKEDISQDLILLQQDTGLQALRDDRCIFDEKRKCHQCFECIGVIQKKTPEQLTLMETSRLLQYKLFTCNLNRLSERLNYYFSRNGGQSHEIHYEIKFDADELFKIDTVVRMRGSKKEGGLDALGEGLKSIYILSLLQTYVDTKNTAPYIIMVDTPEIYLHPQLKKVASEILYRLSKKNQVIFSTHEPEMLFNFTSGQIRQVYSDSRYNTCVREDTDLDAILNDLGYTANDLMNVSFVFIVEGKQDKSRLPLLLKKYYSEVYDESGQLKRIAIISTNSCTNIKTYANLKYINSVYLKDSFMMIRDSDGKNRMQLGQQLCKYYGDRSHEDKGNLPRVTEKNVLILKYYSFENYFLFPEVMAQIGVVKSVDAFYDILWSKYQEYLYKLTSVKAMLKKTGIKIQSRQDIVDNIENIRIYVRGHNLYDIFYGRYKKQENEILTKYIEAAPREIFADILEKIDAFVYFDSRKKEE</sequence>
<evidence type="ECO:0000259" key="1">
    <source>
        <dbReference type="Pfam" id="PF13175"/>
    </source>
</evidence>
<dbReference type="PANTHER" id="PTHR43581:SF4">
    <property type="entry name" value="ATP_GTP PHOSPHATASE"/>
    <property type="match status" value="1"/>
</dbReference>
<feature type="domain" description="Endonuclease GajA/Old nuclease/RecF-like AAA" evidence="1">
    <location>
        <begin position="1"/>
        <end position="343"/>
    </location>
</feature>
<dbReference type="InterPro" id="IPR051396">
    <property type="entry name" value="Bact_Antivir_Def_Nuclease"/>
</dbReference>
<dbReference type="Gene3D" id="3.40.50.300">
    <property type="entry name" value="P-loop containing nucleotide triphosphate hydrolases"/>
    <property type="match status" value="1"/>
</dbReference>
<protein>
    <submittedName>
        <fullName evidence="2">AAA family ATPase</fullName>
    </submittedName>
</protein>
<reference evidence="2" key="1">
    <citation type="submission" date="2024-03" db="EMBL/GenBank/DDBJ databases">
        <title>Human intestinal bacterial collection.</title>
        <authorList>
            <person name="Pauvert C."/>
            <person name="Hitch T.C.A."/>
            <person name="Clavel T."/>
        </authorList>
    </citation>
    <scope>NUCLEOTIDE SEQUENCE [LARGE SCALE GENOMIC DNA]</scope>
    <source>
        <strain evidence="2">CLA-AA-H89B</strain>
    </source>
</reference>
<gene>
    <name evidence="2" type="ORF">WMO37_10970</name>
</gene>
<dbReference type="SUPFAM" id="SSF52540">
    <property type="entry name" value="P-loop containing nucleoside triphosphate hydrolases"/>
    <property type="match status" value="1"/>
</dbReference>
<evidence type="ECO:0000313" key="3">
    <source>
        <dbReference type="Proteomes" id="UP001546774"/>
    </source>
</evidence>
<dbReference type="Proteomes" id="UP001546774">
    <property type="component" value="Unassembled WGS sequence"/>
</dbReference>
<dbReference type="PANTHER" id="PTHR43581">
    <property type="entry name" value="ATP/GTP PHOSPHATASE"/>
    <property type="match status" value="1"/>
</dbReference>
<keyword evidence="3" id="KW-1185">Reference proteome</keyword>
<evidence type="ECO:0000313" key="2">
    <source>
        <dbReference type="EMBL" id="MEQ2555519.1"/>
    </source>
</evidence>